<accession>A0A146K645</accession>
<dbReference type="PIRSF" id="PIRSF004848">
    <property type="entry name" value="YBL036c_PLPDEIII"/>
    <property type="match status" value="1"/>
</dbReference>
<organism evidence="5">
    <name type="scientific">Trepomonas sp. PC1</name>
    <dbReference type="NCBI Taxonomy" id="1076344"/>
    <lineage>
        <taxon>Eukaryota</taxon>
        <taxon>Metamonada</taxon>
        <taxon>Diplomonadida</taxon>
        <taxon>Hexamitidae</taxon>
        <taxon>Hexamitinae</taxon>
        <taxon>Trepomonas</taxon>
    </lineage>
</organism>
<dbReference type="PANTHER" id="PTHR10146:SF14">
    <property type="entry name" value="PYRIDOXAL PHOSPHATE HOMEOSTASIS PROTEIN"/>
    <property type="match status" value="1"/>
</dbReference>
<evidence type="ECO:0000256" key="2">
    <source>
        <dbReference type="PIRSR" id="PIRSR004848-1"/>
    </source>
</evidence>
<dbReference type="PROSITE" id="PS01211">
    <property type="entry name" value="UPF0001"/>
    <property type="match status" value="1"/>
</dbReference>
<gene>
    <name evidence="5" type="ORF">TPC1_17110</name>
</gene>
<dbReference type="InterPro" id="IPR011078">
    <property type="entry name" value="PyrdxlP_homeostasis"/>
</dbReference>
<name>A0A146K645_9EUKA</name>
<dbReference type="Pfam" id="PF01168">
    <property type="entry name" value="Ala_racemase_N"/>
    <property type="match status" value="1"/>
</dbReference>
<dbReference type="InterPro" id="IPR001608">
    <property type="entry name" value="Ala_racemase_N"/>
</dbReference>
<feature type="domain" description="Alanine racemase N-terminal" evidence="4">
    <location>
        <begin position="7"/>
        <end position="202"/>
    </location>
</feature>
<protein>
    <submittedName>
        <fullName evidence="5">Pyridoxal phosphate enzyme, YggS family</fullName>
    </submittedName>
</protein>
<feature type="non-terminal residue" evidence="5">
    <location>
        <position position="1"/>
    </location>
</feature>
<proteinExistence type="inferred from homology"/>
<dbReference type="FunFam" id="3.20.20.10:FF:000018">
    <property type="entry name" value="Pyridoxal phosphate homeostasis protein"/>
    <property type="match status" value="1"/>
</dbReference>
<dbReference type="HAMAP" id="MF_02087">
    <property type="entry name" value="PLP_homeostasis"/>
    <property type="match status" value="1"/>
</dbReference>
<feature type="non-terminal residue" evidence="5">
    <location>
        <position position="203"/>
    </location>
</feature>
<comment type="similarity">
    <text evidence="3">Belongs to the pyridoxal phosphate-binding protein YggS/PROSC family.</text>
</comment>
<dbReference type="SUPFAM" id="SSF51419">
    <property type="entry name" value="PLP-binding barrel"/>
    <property type="match status" value="1"/>
</dbReference>
<evidence type="ECO:0000313" key="5">
    <source>
        <dbReference type="EMBL" id="JAP91315.1"/>
    </source>
</evidence>
<sequence length="203" mass="22582">LKEILVQLQKVLNPPTLIAVSKTKPLDALQEAYESGQRVFGENYVQELVEKVPKMPRDVKWHFIGHLQSNKVSQVAQLINLDFDICVQTIDSHKLATKLNNAVKRKVDVMIEVKSSDEESKAGCAVSEVESLVKEIKKMQNLNFVGLMTIGDPNNTEKCFQTMEKLQKQVGGALSMGMSGDWELAVKYGSSFVRIGTAIFGAR</sequence>
<dbReference type="EMBL" id="GDID01005291">
    <property type="protein sequence ID" value="JAP91315.1"/>
    <property type="molecule type" value="Transcribed_RNA"/>
</dbReference>
<comment type="cofactor">
    <cofactor evidence="2">
        <name>pyridoxal 5'-phosphate</name>
        <dbReference type="ChEBI" id="CHEBI:597326"/>
    </cofactor>
</comment>
<feature type="modified residue" description="N6-(pyridoxal phosphate)lysine" evidence="2">
    <location>
        <position position="22"/>
    </location>
</feature>
<reference evidence="5" key="1">
    <citation type="submission" date="2015-07" db="EMBL/GenBank/DDBJ databases">
        <title>Adaptation to a free-living lifestyle via gene acquisitions in the diplomonad Trepomonas sp. PC1.</title>
        <authorList>
            <person name="Xu F."/>
            <person name="Jerlstrom-Hultqvist J."/>
            <person name="Kolisko M."/>
            <person name="Simpson A.G.B."/>
            <person name="Roger A.J."/>
            <person name="Svard S.G."/>
            <person name="Andersson J.O."/>
        </authorList>
    </citation>
    <scope>NUCLEOTIDE SEQUENCE</scope>
    <source>
        <strain evidence="5">PC1</strain>
    </source>
</reference>
<keyword evidence="1 2" id="KW-0663">Pyridoxal phosphate</keyword>
<evidence type="ECO:0000259" key="4">
    <source>
        <dbReference type="Pfam" id="PF01168"/>
    </source>
</evidence>
<dbReference type="GO" id="GO:0030170">
    <property type="term" value="F:pyridoxal phosphate binding"/>
    <property type="evidence" value="ECO:0007669"/>
    <property type="project" value="InterPro"/>
</dbReference>
<dbReference type="AlphaFoldDB" id="A0A146K645"/>
<dbReference type="NCBIfam" id="TIGR00044">
    <property type="entry name" value="YggS family pyridoxal phosphate-dependent enzyme"/>
    <property type="match status" value="1"/>
</dbReference>
<dbReference type="InterPro" id="IPR029066">
    <property type="entry name" value="PLP-binding_barrel"/>
</dbReference>
<dbReference type="Gene3D" id="3.20.20.10">
    <property type="entry name" value="Alanine racemase"/>
    <property type="match status" value="1"/>
</dbReference>
<evidence type="ECO:0000256" key="1">
    <source>
        <dbReference type="ARBA" id="ARBA00022898"/>
    </source>
</evidence>
<dbReference type="PANTHER" id="PTHR10146">
    <property type="entry name" value="PROLINE SYNTHETASE CO-TRANSCRIBED BACTERIAL HOMOLOG PROTEIN"/>
    <property type="match status" value="1"/>
</dbReference>
<evidence type="ECO:0000256" key="3">
    <source>
        <dbReference type="RuleBase" id="RU004514"/>
    </source>
</evidence>